<reference evidence="7" key="1">
    <citation type="submission" date="2021-06" db="EMBL/GenBank/DDBJ databases">
        <authorList>
            <consortium name="Wellcome Sanger Institute Data Sharing"/>
        </authorList>
    </citation>
    <scope>NUCLEOTIDE SEQUENCE [LARGE SCALE GENOMIC DNA]</scope>
</reference>
<protein>
    <submittedName>
        <fullName evidence="7">Uncharacterized protein</fullName>
    </submittedName>
</protein>
<evidence type="ECO:0000256" key="2">
    <source>
        <dbReference type="ARBA" id="ARBA00022771"/>
    </source>
</evidence>
<dbReference type="Pfam" id="PF15227">
    <property type="entry name" value="zf-C3HC4_4"/>
    <property type="match status" value="1"/>
</dbReference>
<dbReference type="CDD" id="cd19769">
    <property type="entry name" value="Bbox2_TRIM16-like"/>
    <property type="match status" value="1"/>
</dbReference>
<dbReference type="GeneTree" id="ENSGT01150000286950"/>
<dbReference type="Ensembl" id="ENSECRT00000033847.1">
    <property type="protein sequence ID" value="ENSECRP00000033122.1"/>
    <property type="gene ID" value="ENSECRG00000022426.1"/>
</dbReference>
<dbReference type="SUPFAM" id="SSF57845">
    <property type="entry name" value="B-box zinc-binding domain"/>
    <property type="match status" value="1"/>
</dbReference>
<evidence type="ECO:0000259" key="6">
    <source>
        <dbReference type="PROSITE" id="PS50119"/>
    </source>
</evidence>
<evidence type="ECO:0000256" key="3">
    <source>
        <dbReference type="ARBA" id="ARBA00022833"/>
    </source>
</evidence>
<dbReference type="PROSITE" id="PS50089">
    <property type="entry name" value="ZF_RING_2"/>
    <property type="match status" value="1"/>
</dbReference>
<evidence type="ECO:0000313" key="7">
    <source>
        <dbReference type="Ensembl" id="ENSECRP00000033122.1"/>
    </source>
</evidence>
<dbReference type="SUPFAM" id="SSF57850">
    <property type="entry name" value="RING/U-box"/>
    <property type="match status" value="1"/>
</dbReference>
<dbReference type="Gene3D" id="3.30.40.10">
    <property type="entry name" value="Zinc/RING finger domain, C3HC4 (zinc finger)"/>
    <property type="match status" value="1"/>
</dbReference>
<dbReference type="InterPro" id="IPR001841">
    <property type="entry name" value="Znf_RING"/>
</dbReference>
<name>A0A8C4TLS9_ERPCA</name>
<proteinExistence type="predicted"/>
<dbReference type="InterPro" id="IPR000315">
    <property type="entry name" value="Znf_B-box"/>
</dbReference>
<dbReference type="SMART" id="SM00336">
    <property type="entry name" value="BBOX"/>
    <property type="match status" value="1"/>
</dbReference>
<dbReference type="PANTHER" id="PTHR25465">
    <property type="entry name" value="B-BOX DOMAIN CONTAINING"/>
    <property type="match status" value="1"/>
</dbReference>
<organism evidence="7 8">
    <name type="scientific">Erpetoichthys calabaricus</name>
    <name type="common">Rope fish</name>
    <name type="synonym">Calamoichthys calabaricus</name>
    <dbReference type="NCBI Taxonomy" id="27687"/>
    <lineage>
        <taxon>Eukaryota</taxon>
        <taxon>Metazoa</taxon>
        <taxon>Chordata</taxon>
        <taxon>Craniata</taxon>
        <taxon>Vertebrata</taxon>
        <taxon>Euteleostomi</taxon>
        <taxon>Actinopterygii</taxon>
        <taxon>Polypteriformes</taxon>
        <taxon>Polypteridae</taxon>
        <taxon>Erpetoichthys</taxon>
    </lineage>
</organism>
<dbReference type="Proteomes" id="UP000694620">
    <property type="component" value="Chromosome 12"/>
</dbReference>
<keyword evidence="2 4" id="KW-0863">Zinc-finger</keyword>
<evidence type="ECO:0000313" key="8">
    <source>
        <dbReference type="Proteomes" id="UP000694620"/>
    </source>
</evidence>
<dbReference type="PANTHER" id="PTHR25465:SF14">
    <property type="entry name" value="E3 UBIQUITIN-PROTEIN LIGASE TRIM65"/>
    <property type="match status" value="1"/>
</dbReference>
<evidence type="ECO:0000256" key="4">
    <source>
        <dbReference type="PROSITE-ProRule" id="PRU00024"/>
    </source>
</evidence>
<dbReference type="Pfam" id="PF00643">
    <property type="entry name" value="zf-B_box"/>
    <property type="match status" value="1"/>
</dbReference>
<dbReference type="InterPro" id="IPR013083">
    <property type="entry name" value="Znf_RING/FYVE/PHD"/>
</dbReference>
<dbReference type="PROSITE" id="PS50119">
    <property type="entry name" value="ZF_BBOX"/>
    <property type="match status" value="1"/>
</dbReference>
<keyword evidence="1" id="KW-0479">Metal-binding</keyword>
<evidence type="ECO:0000259" key="5">
    <source>
        <dbReference type="PROSITE" id="PS50089"/>
    </source>
</evidence>
<reference evidence="7" key="2">
    <citation type="submission" date="2025-08" db="UniProtKB">
        <authorList>
            <consortium name="Ensembl"/>
        </authorList>
    </citation>
    <scope>IDENTIFICATION</scope>
</reference>
<accession>A0A8C4TLS9</accession>
<feature type="domain" description="B box-type" evidence="6">
    <location>
        <begin position="148"/>
        <end position="188"/>
    </location>
</feature>
<dbReference type="Gene3D" id="4.10.830.40">
    <property type="match status" value="1"/>
</dbReference>
<evidence type="ECO:0000256" key="1">
    <source>
        <dbReference type="ARBA" id="ARBA00022723"/>
    </source>
</evidence>
<dbReference type="InterPro" id="IPR051051">
    <property type="entry name" value="E3_ubiq-ligase_TRIM/RNF"/>
</dbReference>
<reference evidence="7" key="3">
    <citation type="submission" date="2025-09" db="UniProtKB">
        <authorList>
            <consortium name="Ensembl"/>
        </authorList>
    </citation>
    <scope>IDENTIFICATION</scope>
</reference>
<dbReference type="PROSITE" id="PS00518">
    <property type="entry name" value="ZF_RING_1"/>
    <property type="match status" value="1"/>
</dbReference>
<dbReference type="SMART" id="SM00184">
    <property type="entry name" value="RING"/>
    <property type="match status" value="1"/>
</dbReference>
<keyword evidence="8" id="KW-1185">Reference proteome</keyword>
<sequence>MEGKGLSVSADRYSCSVCREVLKDPVTIPCGHSYCMRCINDFWDQSDKEGTYNCPHCRRTFNVRPEINRNTVLTEIIETLKEVRVDASPSQSCAEQVDVPCDVCPVRKRNAVKTCMTCMISYCETRLQPHKEHGAYKRHKLGEPTGNLEEKLCAKHQEVLILFCRTDECCVCLMCLVTEHKSHDTVTLEEERERRQVR</sequence>
<dbReference type="InterPro" id="IPR017907">
    <property type="entry name" value="Znf_RING_CS"/>
</dbReference>
<feature type="domain" description="RING-type" evidence="5">
    <location>
        <begin position="15"/>
        <end position="58"/>
    </location>
</feature>
<dbReference type="AlphaFoldDB" id="A0A8C4TLS9"/>
<keyword evidence="3" id="KW-0862">Zinc</keyword>
<dbReference type="GO" id="GO:0008270">
    <property type="term" value="F:zinc ion binding"/>
    <property type="evidence" value="ECO:0007669"/>
    <property type="project" value="UniProtKB-KW"/>
</dbReference>
<dbReference type="Gene3D" id="3.30.160.60">
    <property type="entry name" value="Classic Zinc Finger"/>
    <property type="match status" value="1"/>
</dbReference>